<feature type="domain" description="Multiple myeloma tumor-associated protein 2-like N-terminal" evidence="2">
    <location>
        <begin position="8"/>
        <end position="81"/>
    </location>
</feature>
<feature type="region of interest" description="Disordered" evidence="1">
    <location>
        <begin position="1"/>
        <end position="25"/>
    </location>
</feature>
<dbReference type="InterPro" id="IPR039207">
    <property type="entry name" value="MMTAG2-like"/>
</dbReference>
<feature type="compositionally biased region" description="Basic and acidic residues" evidence="1">
    <location>
        <begin position="53"/>
        <end position="69"/>
    </location>
</feature>
<comment type="caution">
    <text evidence="3">The sequence shown here is derived from an EMBL/GenBank/DDBJ whole genome shotgun (WGS) entry which is preliminary data.</text>
</comment>
<reference evidence="3 4" key="1">
    <citation type="submission" date="2024-09" db="EMBL/GenBank/DDBJ databases">
        <title>Chromosome-scale assembly of Riccia fluitans.</title>
        <authorList>
            <person name="Paukszto L."/>
            <person name="Sawicki J."/>
            <person name="Karawczyk K."/>
            <person name="Piernik-Szablinska J."/>
            <person name="Szczecinska M."/>
            <person name="Mazdziarz M."/>
        </authorList>
    </citation>
    <scope>NUCLEOTIDE SEQUENCE [LARGE SCALE GENOMIC DNA]</scope>
    <source>
        <strain evidence="3">Rf_01</strain>
        <tissue evidence="3">Aerial parts of the thallus</tissue>
    </source>
</reference>
<dbReference type="InterPro" id="IPR019315">
    <property type="entry name" value="MMTA2_N"/>
</dbReference>
<evidence type="ECO:0000313" key="3">
    <source>
        <dbReference type="EMBL" id="KAL2630862.1"/>
    </source>
</evidence>
<feature type="compositionally biased region" description="Basic and acidic residues" evidence="1">
    <location>
        <begin position="425"/>
        <end position="477"/>
    </location>
</feature>
<feature type="region of interest" description="Disordered" evidence="1">
    <location>
        <begin position="53"/>
        <end position="504"/>
    </location>
</feature>
<evidence type="ECO:0000259" key="2">
    <source>
        <dbReference type="Pfam" id="PF10159"/>
    </source>
</evidence>
<protein>
    <recommendedName>
        <fullName evidence="2">Multiple myeloma tumor-associated protein 2-like N-terminal domain-containing protein</fullName>
    </recommendedName>
</protein>
<name>A0ABD1YN36_9MARC</name>
<feature type="compositionally biased region" description="Basic and acidic residues" evidence="1">
    <location>
        <begin position="348"/>
        <end position="357"/>
    </location>
</feature>
<accession>A0ABD1YN36</accession>
<dbReference type="EMBL" id="JBHFFA010000004">
    <property type="protein sequence ID" value="KAL2630862.1"/>
    <property type="molecule type" value="Genomic_DNA"/>
</dbReference>
<keyword evidence="4" id="KW-1185">Reference proteome</keyword>
<feature type="compositionally biased region" description="Basic and acidic residues" evidence="1">
    <location>
        <begin position="370"/>
        <end position="382"/>
    </location>
</feature>
<feature type="compositionally biased region" description="Basic and acidic residues" evidence="1">
    <location>
        <begin position="227"/>
        <end position="256"/>
    </location>
</feature>
<feature type="compositionally biased region" description="Basic and acidic residues" evidence="1">
    <location>
        <begin position="159"/>
        <end position="172"/>
    </location>
</feature>
<feature type="compositionally biased region" description="Basic and acidic residues" evidence="1">
    <location>
        <begin position="92"/>
        <end position="110"/>
    </location>
</feature>
<evidence type="ECO:0000256" key="1">
    <source>
        <dbReference type="SAM" id="MobiDB-lite"/>
    </source>
</evidence>
<sequence>MYHPSRGGVRGGRDQFNWDDVKGDKHRENYLGHSVKAPVGRWQKGKDLYWYTKEHGSEGPSKDEIKRIQEEEEDAMKEMLGLAPRKNRRPQGRLDKREVDELLKKGKSEEELAPAYVDGERVQGLGFAPAPGQTGGQSGGNRTIDVKPPDVSLPLERPSGADHVEEADKDATQRQLPPSKDREASLSVKNRAASSEDEAADRKKRKEEKRKARELRSEAKRARKEAKKASRDEENDRERESPGHRRREDGAKRSHEATSLSHHRQMKDRSGREPDSVEDAVRFSARQSHRRTTDYISSSDGESSKHRMRFKRTKSPEKGSVPRNTRHDADRGRQAEDSSISRDNSCFDWRHKRERQEYSPVQTHQKHRRHDSDSERDAERHHGDRQKKQTRQNISSYTKQRRDSPDSDKFVRRREQRSLVTRVESAVRRSEKQRRHDSEDEEYENHRGENQRRMEEQSPARKSEKYRRHDSDTEERGTRKKKGLERGIGAVRSQVSRRHDSDSD</sequence>
<feature type="compositionally biased region" description="Basic and acidic residues" evidence="1">
    <location>
        <begin position="267"/>
        <end position="281"/>
    </location>
</feature>
<dbReference type="Proteomes" id="UP001605036">
    <property type="component" value="Unassembled WGS sequence"/>
</dbReference>
<dbReference type="PANTHER" id="PTHR14580:SF0">
    <property type="entry name" value="MULTIPLE MYELOMA TUMOR-ASSOCIATED PROTEIN 2"/>
    <property type="match status" value="1"/>
</dbReference>
<dbReference type="PANTHER" id="PTHR14580">
    <property type="entry name" value="MULTIPLE MYELOMA TUMOR-ASSOCIATED PROTEIN 2 FAMILY MEMBER"/>
    <property type="match status" value="1"/>
</dbReference>
<dbReference type="AlphaFoldDB" id="A0ABD1YN36"/>
<evidence type="ECO:0000313" key="4">
    <source>
        <dbReference type="Proteomes" id="UP001605036"/>
    </source>
</evidence>
<feature type="compositionally biased region" description="Basic and acidic residues" evidence="1">
    <location>
        <begin position="209"/>
        <end position="220"/>
    </location>
</feature>
<dbReference type="Pfam" id="PF10159">
    <property type="entry name" value="MMtag"/>
    <property type="match status" value="1"/>
</dbReference>
<gene>
    <name evidence="3" type="ORF">R1flu_015548</name>
</gene>
<feature type="compositionally biased region" description="Basic and acidic residues" evidence="1">
    <location>
        <begin position="325"/>
        <end position="340"/>
    </location>
</feature>
<proteinExistence type="predicted"/>
<organism evidence="3 4">
    <name type="scientific">Riccia fluitans</name>
    <dbReference type="NCBI Taxonomy" id="41844"/>
    <lineage>
        <taxon>Eukaryota</taxon>
        <taxon>Viridiplantae</taxon>
        <taxon>Streptophyta</taxon>
        <taxon>Embryophyta</taxon>
        <taxon>Marchantiophyta</taxon>
        <taxon>Marchantiopsida</taxon>
        <taxon>Marchantiidae</taxon>
        <taxon>Marchantiales</taxon>
        <taxon>Ricciaceae</taxon>
        <taxon>Riccia</taxon>
    </lineage>
</organism>
<feature type="compositionally biased region" description="Basic and acidic residues" evidence="1">
    <location>
        <begin position="400"/>
        <end position="410"/>
    </location>
</feature>